<evidence type="ECO:0000313" key="6">
    <source>
        <dbReference type="Proteomes" id="UP000199013"/>
    </source>
</evidence>
<keyword evidence="6" id="KW-1185">Reference proteome</keyword>
<accession>A0A1C3NSV3</accession>
<keyword evidence="2 3" id="KW-0378">Hydrolase</keyword>
<dbReference type="InterPro" id="IPR015797">
    <property type="entry name" value="NUDIX_hydrolase-like_dom_sf"/>
</dbReference>
<proteinExistence type="inferred from homology"/>
<dbReference type="PANTHER" id="PTHR43736">
    <property type="entry name" value="ADP-RIBOSE PYROPHOSPHATASE"/>
    <property type="match status" value="1"/>
</dbReference>
<gene>
    <name evidence="5" type="ORF">FDG2_0131</name>
</gene>
<dbReference type="Proteomes" id="UP000199013">
    <property type="component" value="Unassembled WGS sequence"/>
</dbReference>
<organism evidence="5 6">
    <name type="scientific">Candidatus Protofrankia californiensis</name>
    <dbReference type="NCBI Taxonomy" id="1839754"/>
    <lineage>
        <taxon>Bacteria</taxon>
        <taxon>Bacillati</taxon>
        <taxon>Actinomycetota</taxon>
        <taxon>Actinomycetes</taxon>
        <taxon>Frankiales</taxon>
        <taxon>Frankiaceae</taxon>
        <taxon>Protofrankia</taxon>
    </lineage>
</organism>
<name>A0A1C3NSV3_9ACTN</name>
<dbReference type="InterPro" id="IPR000086">
    <property type="entry name" value="NUDIX_hydrolase_dom"/>
</dbReference>
<dbReference type="Pfam" id="PF00293">
    <property type="entry name" value="NUDIX"/>
    <property type="match status" value="1"/>
</dbReference>
<feature type="domain" description="Nudix hydrolase" evidence="4">
    <location>
        <begin position="78"/>
        <end position="210"/>
    </location>
</feature>
<dbReference type="InterPro" id="IPR020476">
    <property type="entry name" value="Nudix_hydrolase"/>
</dbReference>
<dbReference type="AlphaFoldDB" id="A0A1C3NSV3"/>
<dbReference type="GO" id="GO:0016787">
    <property type="term" value="F:hydrolase activity"/>
    <property type="evidence" value="ECO:0007669"/>
    <property type="project" value="UniProtKB-KW"/>
</dbReference>
<comment type="similarity">
    <text evidence="1 3">Belongs to the Nudix hydrolase family.</text>
</comment>
<sequence length="226" mass="24452">MTDYTPADITPAELQPAGIAASIPEGWAIDQATDPAQITDWDDRQAVALIPFEVIGGYPRNPAGRTGKIGRNLRKWGENQAADPIVVTGTAPGRRVLLICRDDCGHWAIPGGMVDPGETAPAALIRELREETGVDLHDVEPVVLTRTYVDDPRNTDWAWITSTVALFQVPTPVDVAAGSDALDARWWPFDGIDQLRAAIHEADDQLYAPHEALLMQVPAPDPLSAP</sequence>
<evidence type="ECO:0000256" key="2">
    <source>
        <dbReference type="ARBA" id="ARBA00022801"/>
    </source>
</evidence>
<dbReference type="PROSITE" id="PS00893">
    <property type="entry name" value="NUDIX_BOX"/>
    <property type="match status" value="1"/>
</dbReference>
<evidence type="ECO:0000256" key="3">
    <source>
        <dbReference type="RuleBase" id="RU003476"/>
    </source>
</evidence>
<dbReference type="SUPFAM" id="SSF55811">
    <property type="entry name" value="Nudix"/>
    <property type="match status" value="1"/>
</dbReference>
<dbReference type="EMBL" id="FLUV01000053">
    <property type="protein sequence ID" value="SBW17249.1"/>
    <property type="molecule type" value="Genomic_DNA"/>
</dbReference>
<evidence type="ECO:0000256" key="1">
    <source>
        <dbReference type="ARBA" id="ARBA00005582"/>
    </source>
</evidence>
<dbReference type="PROSITE" id="PS51462">
    <property type="entry name" value="NUDIX"/>
    <property type="match status" value="1"/>
</dbReference>
<evidence type="ECO:0000259" key="4">
    <source>
        <dbReference type="PROSITE" id="PS51462"/>
    </source>
</evidence>
<dbReference type="Gene3D" id="3.90.79.10">
    <property type="entry name" value="Nucleoside Triphosphate Pyrophosphohydrolase"/>
    <property type="match status" value="1"/>
</dbReference>
<dbReference type="PRINTS" id="PR00502">
    <property type="entry name" value="NUDIXFAMILY"/>
</dbReference>
<evidence type="ECO:0000313" key="5">
    <source>
        <dbReference type="EMBL" id="SBW17249.1"/>
    </source>
</evidence>
<dbReference type="PANTHER" id="PTHR43736:SF1">
    <property type="entry name" value="DIHYDRONEOPTERIN TRIPHOSPHATE DIPHOSPHATASE"/>
    <property type="match status" value="1"/>
</dbReference>
<protein>
    <submittedName>
        <fullName evidence="5">NUDIX hydrolase</fullName>
    </submittedName>
</protein>
<reference evidence="6" key="1">
    <citation type="submission" date="2016-02" db="EMBL/GenBank/DDBJ databases">
        <authorList>
            <person name="Wibberg D."/>
        </authorList>
    </citation>
    <scope>NUCLEOTIDE SEQUENCE [LARGE SCALE GENOMIC DNA]</scope>
</reference>
<dbReference type="InterPro" id="IPR020084">
    <property type="entry name" value="NUDIX_hydrolase_CS"/>
</dbReference>